<protein>
    <submittedName>
        <fullName evidence="4">Efflux transporter, RND family, MFP subunit</fullName>
    </submittedName>
</protein>
<evidence type="ECO:0000256" key="1">
    <source>
        <dbReference type="SAM" id="Coils"/>
    </source>
</evidence>
<dbReference type="PANTHER" id="PTHR30469">
    <property type="entry name" value="MULTIDRUG RESISTANCE PROTEIN MDTA"/>
    <property type="match status" value="1"/>
</dbReference>
<accession>A6G2E9</accession>
<evidence type="ECO:0000259" key="3">
    <source>
        <dbReference type="Pfam" id="PF25954"/>
    </source>
</evidence>
<comment type="caution">
    <text evidence="4">The sequence shown here is derived from an EMBL/GenBank/DDBJ whole genome shotgun (WGS) entry which is preliminary data.</text>
</comment>
<dbReference type="GO" id="GO:0015562">
    <property type="term" value="F:efflux transmembrane transporter activity"/>
    <property type="evidence" value="ECO:0007669"/>
    <property type="project" value="TreeGrafter"/>
</dbReference>
<evidence type="ECO:0000313" key="4">
    <source>
        <dbReference type="EMBL" id="EDM79886.1"/>
    </source>
</evidence>
<evidence type="ECO:0000256" key="2">
    <source>
        <dbReference type="SAM" id="MobiDB-lite"/>
    </source>
</evidence>
<keyword evidence="5" id="KW-1185">Reference proteome</keyword>
<feature type="domain" description="CusB-like beta-barrel" evidence="3">
    <location>
        <begin position="213"/>
        <end position="270"/>
    </location>
</feature>
<feature type="region of interest" description="Disordered" evidence="2">
    <location>
        <begin position="291"/>
        <end position="386"/>
    </location>
</feature>
<proteinExistence type="predicted"/>
<dbReference type="PANTHER" id="PTHR30469:SF15">
    <property type="entry name" value="HLYD FAMILY OF SECRETION PROTEINS"/>
    <property type="match status" value="1"/>
</dbReference>
<feature type="coiled-coil region" evidence="1">
    <location>
        <begin position="101"/>
        <end position="178"/>
    </location>
</feature>
<dbReference type="AlphaFoldDB" id="A6G2E9"/>
<dbReference type="Gene3D" id="2.40.30.170">
    <property type="match status" value="1"/>
</dbReference>
<feature type="compositionally biased region" description="Pro residues" evidence="2">
    <location>
        <begin position="307"/>
        <end position="316"/>
    </location>
</feature>
<dbReference type="Proteomes" id="UP000005801">
    <property type="component" value="Unassembled WGS sequence"/>
</dbReference>
<dbReference type="Pfam" id="PF25954">
    <property type="entry name" value="Beta-barrel_RND_2"/>
    <property type="match status" value="1"/>
</dbReference>
<dbReference type="STRING" id="391625.PPSIR1_22631"/>
<feature type="compositionally biased region" description="Acidic residues" evidence="2">
    <location>
        <begin position="291"/>
        <end position="306"/>
    </location>
</feature>
<reference evidence="4 5" key="1">
    <citation type="submission" date="2007-06" db="EMBL/GenBank/DDBJ databases">
        <authorList>
            <person name="Shimkets L."/>
            <person name="Ferriera S."/>
            <person name="Johnson J."/>
            <person name="Kravitz S."/>
            <person name="Beeson K."/>
            <person name="Sutton G."/>
            <person name="Rogers Y.-H."/>
            <person name="Friedman R."/>
            <person name="Frazier M."/>
            <person name="Venter J.C."/>
        </authorList>
    </citation>
    <scope>NUCLEOTIDE SEQUENCE [LARGE SCALE GENOMIC DNA]</scope>
    <source>
        <strain evidence="4 5">SIR-1</strain>
    </source>
</reference>
<name>A6G2E9_9BACT</name>
<keyword evidence="1" id="KW-0175">Coiled coil</keyword>
<feature type="region of interest" description="Disordered" evidence="2">
    <location>
        <begin position="1"/>
        <end position="23"/>
    </location>
</feature>
<dbReference type="SUPFAM" id="SSF111369">
    <property type="entry name" value="HlyD-like secretion proteins"/>
    <property type="match status" value="1"/>
</dbReference>
<sequence>MGLLGCDAEPSEQGPPPARGLGARMGPAVDVGIQAWERERAEEAMLGVVVPAAEVLLVSNNFARVEVLDLKVGDRVGLGQLVAQMDIRGDQSEFDQATAAWKASKAELERLELELEQAKSSRAEVESIEDFVSKAELRERRYAEKVAEARRRVAGASAREQRTKMSEAEARMAEAQLRAPFEGSVSQRYVDEGATVGMGDPVLELISDERLVRFAVPESRSSLLQLGAIVEMTIENVGGVPTVVRGRVDSIAPQVDPGTRLIFVEARLGLHHPRPRAQPLERLDDLLDEGETGAEGEVGGEAEPEPSPEPVTPAPSQPRVGSRVEVRFVVEHRPGTTVAVDTEPGESVANEAGAGMDPSADSLAPPASAGAGADGRSEPVQTGEER</sequence>
<dbReference type="GO" id="GO:1990281">
    <property type="term" value="C:efflux pump complex"/>
    <property type="evidence" value="ECO:0007669"/>
    <property type="project" value="TreeGrafter"/>
</dbReference>
<dbReference type="Gene3D" id="2.40.50.100">
    <property type="match status" value="1"/>
</dbReference>
<feature type="compositionally biased region" description="Basic and acidic residues" evidence="2">
    <location>
        <begin position="322"/>
        <end position="334"/>
    </location>
</feature>
<dbReference type="eggNOG" id="COG0845">
    <property type="taxonomic scope" value="Bacteria"/>
</dbReference>
<dbReference type="EMBL" id="ABCS01000015">
    <property type="protein sequence ID" value="EDM79886.1"/>
    <property type="molecule type" value="Genomic_DNA"/>
</dbReference>
<evidence type="ECO:0000313" key="5">
    <source>
        <dbReference type="Proteomes" id="UP000005801"/>
    </source>
</evidence>
<feature type="compositionally biased region" description="Low complexity" evidence="2">
    <location>
        <begin position="357"/>
        <end position="371"/>
    </location>
</feature>
<dbReference type="Gene3D" id="1.10.287.470">
    <property type="entry name" value="Helix hairpin bin"/>
    <property type="match status" value="1"/>
</dbReference>
<gene>
    <name evidence="4" type="ORF">PPSIR1_22631</name>
</gene>
<dbReference type="InterPro" id="IPR058792">
    <property type="entry name" value="Beta-barrel_RND_2"/>
</dbReference>
<organism evidence="4 5">
    <name type="scientific">Plesiocystis pacifica SIR-1</name>
    <dbReference type="NCBI Taxonomy" id="391625"/>
    <lineage>
        <taxon>Bacteria</taxon>
        <taxon>Pseudomonadati</taxon>
        <taxon>Myxococcota</taxon>
        <taxon>Polyangia</taxon>
        <taxon>Nannocystales</taxon>
        <taxon>Nannocystaceae</taxon>
        <taxon>Plesiocystis</taxon>
    </lineage>
</organism>